<feature type="domain" description="Lysidine-tRNA(Ile) synthetase C-terminal" evidence="9">
    <location>
        <begin position="372"/>
        <end position="445"/>
    </location>
</feature>
<evidence type="ECO:0000256" key="5">
    <source>
        <dbReference type="ARBA" id="ARBA00022741"/>
    </source>
</evidence>
<evidence type="ECO:0000256" key="7">
    <source>
        <dbReference type="ARBA" id="ARBA00048539"/>
    </source>
</evidence>
<organism evidence="10 11">
    <name type="scientific">Marseilla massiliensis</name>
    <dbReference type="NCBI Taxonomy" id="1841864"/>
    <lineage>
        <taxon>Bacteria</taxon>
        <taxon>Pseudomonadati</taxon>
        <taxon>Bacteroidota</taxon>
        <taxon>Bacteroidia</taxon>
        <taxon>Bacteroidales</taxon>
        <taxon>Prevotellaceae</taxon>
        <taxon>Marseilla</taxon>
    </lineage>
</organism>
<dbReference type="AlphaFoldDB" id="A0A938WV09"/>
<evidence type="ECO:0000259" key="9">
    <source>
        <dbReference type="SMART" id="SM00977"/>
    </source>
</evidence>
<dbReference type="SMART" id="SM00977">
    <property type="entry name" value="TilS_C"/>
    <property type="match status" value="1"/>
</dbReference>
<dbReference type="PANTHER" id="PTHR43033:SF1">
    <property type="entry name" value="TRNA(ILE)-LYSIDINE SYNTHASE-RELATED"/>
    <property type="match status" value="1"/>
</dbReference>
<comment type="catalytic activity">
    <reaction evidence="7 8">
        <text>cytidine(34) in tRNA(Ile2) + L-lysine + ATP = lysidine(34) in tRNA(Ile2) + AMP + diphosphate + H(+)</text>
        <dbReference type="Rhea" id="RHEA:43744"/>
        <dbReference type="Rhea" id="RHEA-COMP:10625"/>
        <dbReference type="Rhea" id="RHEA-COMP:10670"/>
        <dbReference type="ChEBI" id="CHEBI:15378"/>
        <dbReference type="ChEBI" id="CHEBI:30616"/>
        <dbReference type="ChEBI" id="CHEBI:32551"/>
        <dbReference type="ChEBI" id="CHEBI:33019"/>
        <dbReference type="ChEBI" id="CHEBI:82748"/>
        <dbReference type="ChEBI" id="CHEBI:83665"/>
        <dbReference type="ChEBI" id="CHEBI:456215"/>
        <dbReference type="EC" id="6.3.4.19"/>
    </reaction>
</comment>
<comment type="similarity">
    <text evidence="8">Belongs to the tRNA(Ile)-lysidine synthase family.</text>
</comment>
<protein>
    <recommendedName>
        <fullName evidence="8">tRNA(Ile)-lysidine synthase</fullName>
        <ecNumber evidence="8">6.3.4.19</ecNumber>
    </recommendedName>
    <alternativeName>
        <fullName evidence="8">tRNA(Ile)-2-lysyl-cytidine synthase</fullName>
    </alternativeName>
    <alternativeName>
        <fullName evidence="8">tRNA(Ile)-lysidine synthetase</fullName>
    </alternativeName>
</protein>
<dbReference type="InterPro" id="IPR014729">
    <property type="entry name" value="Rossmann-like_a/b/a_fold"/>
</dbReference>
<dbReference type="Gene3D" id="3.40.50.620">
    <property type="entry name" value="HUPs"/>
    <property type="match status" value="1"/>
</dbReference>
<dbReference type="InterPro" id="IPR011063">
    <property type="entry name" value="TilS/TtcA_N"/>
</dbReference>
<keyword evidence="2 8" id="KW-0963">Cytoplasm</keyword>
<dbReference type="Proteomes" id="UP000706891">
    <property type="component" value="Unassembled WGS sequence"/>
</dbReference>
<accession>A0A938WV09</accession>
<feature type="binding site" evidence="8">
    <location>
        <begin position="31"/>
        <end position="36"/>
    </location>
    <ligand>
        <name>ATP</name>
        <dbReference type="ChEBI" id="CHEBI:30616"/>
    </ligand>
</feature>
<reference evidence="10" key="2">
    <citation type="journal article" date="2021" name="Sci. Rep.">
        <title>The distribution of antibiotic resistance genes in chicken gut microbiota commensals.</title>
        <authorList>
            <person name="Juricova H."/>
            <person name="Matiasovicova J."/>
            <person name="Kubasova T."/>
            <person name="Cejkova D."/>
            <person name="Rychlik I."/>
        </authorList>
    </citation>
    <scope>NUCLEOTIDE SEQUENCE</scope>
    <source>
        <strain evidence="10">An824</strain>
    </source>
</reference>
<dbReference type="GO" id="GO:0005524">
    <property type="term" value="F:ATP binding"/>
    <property type="evidence" value="ECO:0007669"/>
    <property type="project" value="UniProtKB-UniRule"/>
</dbReference>
<dbReference type="PANTHER" id="PTHR43033">
    <property type="entry name" value="TRNA(ILE)-LYSIDINE SYNTHASE-RELATED"/>
    <property type="match status" value="1"/>
</dbReference>
<dbReference type="CDD" id="cd01992">
    <property type="entry name" value="TilS_N"/>
    <property type="match status" value="1"/>
</dbReference>
<evidence type="ECO:0000256" key="6">
    <source>
        <dbReference type="ARBA" id="ARBA00022840"/>
    </source>
</evidence>
<dbReference type="GO" id="GO:0006400">
    <property type="term" value="P:tRNA modification"/>
    <property type="evidence" value="ECO:0007669"/>
    <property type="project" value="UniProtKB-UniRule"/>
</dbReference>
<name>A0A938WV09_9BACT</name>
<keyword evidence="5 8" id="KW-0547">Nucleotide-binding</keyword>
<dbReference type="NCBIfam" id="TIGR02433">
    <property type="entry name" value="lysidine_TilS_C"/>
    <property type="match status" value="1"/>
</dbReference>
<comment type="domain">
    <text evidence="8">The N-terminal region contains the highly conserved SGGXDS motif, predicted to be a P-loop motif involved in ATP binding.</text>
</comment>
<keyword evidence="3 8" id="KW-0436">Ligase</keyword>
<evidence type="ECO:0000313" key="11">
    <source>
        <dbReference type="Proteomes" id="UP000706891"/>
    </source>
</evidence>
<comment type="caution">
    <text evidence="10">The sequence shown here is derived from an EMBL/GenBank/DDBJ whole genome shotgun (WGS) entry which is preliminary data.</text>
</comment>
<dbReference type="RefSeq" id="WP_205105672.1">
    <property type="nucleotide sequence ID" value="NZ_JACJJG010000092.1"/>
</dbReference>
<evidence type="ECO:0000256" key="4">
    <source>
        <dbReference type="ARBA" id="ARBA00022694"/>
    </source>
</evidence>
<comment type="subcellular location">
    <subcellularLocation>
        <location evidence="1 8">Cytoplasm</location>
    </subcellularLocation>
</comment>
<comment type="function">
    <text evidence="8">Ligates lysine onto the cytidine present at position 34 of the AUA codon-specific tRNA(Ile) that contains the anticodon CAU, in an ATP-dependent manner. Cytidine is converted to lysidine, thus changing the amino acid specificity of the tRNA from methionine to isoleucine.</text>
</comment>
<evidence type="ECO:0000256" key="1">
    <source>
        <dbReference type="ARBA" id="ARBA00004496"/>
    </source>
</evidence>
<sequence length="450" mass="50245">MLNRTFIGKVSQYIDDNALLQHSGKYVVALSGGADSVCLALTLKQLGYTVEAAHCNFNLRGAESLRDEDFCKRFCETNHIPLHVARFDTTEFARLRKISIEMAARKLRYSWFDALLGDIGAEAVCVAHHQDDSVETVLLNLIRGTGIHGLAGIKAANGNIRRPLLCVTRKNIETALQETGQPYVTDSTNLEDDVVRNKIRLDILPVMRQINPSVSDSISKTAARVNAVAGAFDTLIHQAKERIITFHGRDTATIRTDLLMCEAAPEYTLFSILREYSFTPAQTEQIFRAVNAAPGRTFTSSTHQLLIDRANIIIEPLSCDAPRSMVMPESGTYVFSDDMKFKVEIMTCPDKFIPSRQACCCSLDASKVNMPLTVRPATAGDRFIPFGMNGSKLVSDYLTDRKLNLFEKRRQLIVADSKGNIVWLVNQRPDNRFRIDDSTTKVLKITCCRD</sequence>
<dbReference type="GO" id="GO:0005737">
    <property type="term" value="C:cytoplasm"/>
    <property type="evidence" value="ECO:0007669"/>
    <property type="project" value="UniProtKB-SubCell"/>
</dbReference>
<proteinExistence type="inferred from homology"/>
<dbReference type="InterPro" id="IPR012796">
    <property type="entry name" value="Lysidine-tRNA-synth_C"/>
</dbReference>
<dbReference type="InterPro" id="IPR012795">
    <property type="entry name" value="tRNA_Ile_lys_synt_N"/>
</dbReference>
<dbReference type="InterPro" id="IPR012094">
    <property type="entry name" value="tRNA_Ile_lys_synt"/>
</dbReference>
<keyword evidence="6 8" id="KW-0067">ATP-binding</keyword>
<dbReference type="EMBL" id="JACJJG010000092">
    <property type="protein sequence ID" value="MBM6674542.1"/>
    <property type="molecule type" value="Genomic_DNA"/>
</dbReference>
<dbReference type="NCBIfam" id="TIGR02432">
    <property type="entry name" value="lysidine_TilS_N"/>
    <property type="match status" value="1"/>
</dbReference>
<dbReference type="Pfam" id="PF01171">
    <property type="entry name" value="ATP_bind_3"/>
    <property type="match status" value="1"/>
</dbReference>
<dbReference type="HAMAP" id="MF_01161">
    <property type="entry name" value="tRNA_Ile_lys_synt"/>
    <property type="match status" value="1"/>
</dbReference>
<evidence type="ECO:0000313" key="10">
    <source>
        <dbReference type="EMBL" id="MBM6674542.1"/>
    </source>
</evidence>
<evidence type="ECO:0000256" key="3">
    <source>
        <dbReference type="ARBA" id="ARBA00022598"/>
    </source>
</evidence>
<evidence type="ECO:0000256" key="2">
    <source>
        <dbReference type="ARBA" id="ARBA00022490"/>
    </source>
</evidence>
<dbReference type="EC" id="6.3.4.19" evidence="8"/>
<evidence type="ECO:0000256" key="8">
    <source>
        <dbReference type="HAMAP-Rule" id="MF_01161"/>
    </source>
</evidence>
<keyword evidence="4 8" id="KW-0819">tRNA processing</keyword>
<gene>
    <name evidence="8 10" type="primary">tilS</name>
    <name evidence="10" type="ORF">H6A34_11735</name>
</gene>
<dbReference type="SUPFAM" id="SSF52402">
    <property type="entry name" value="Adenine nucleotide alpha hydrolases-like"/>
    <property type="match status" value="1"/>
</dbReference>
<dbReference type="GO" id="GO:0032267">
    <property type="term" value="F:tRNA(Ile)-lysidine synthase activity"/>
    <property type="evidence" value="ECO:0007669"/>
    <property type="project" value="UniProtKB-EC"/>
</dbReference>
<dbReference type="SUPFAM" id="SSF56037">
    <property type="entry name" value="PheT/TilS domain"/>
    <property type="match status" value="1"/>
</dbReference>
<reference evidence="10" key="1">
    <citation type="submission" date="2020-08" db="EMBL/GenBank/DDBJ databases">
        <authorList>
            <person name="Cejkova D."/>
            <person name="Kubasova T."/>
            <person name="Jahodarova E."/>
            <person name="Rychlik I."/>
        </authorList>
    </citation>
    <scope>NUCLEOTIDE SEQUENCE</scope>
    <source>
        <strain evidence="10">An824</strain>
    </source>
</reference>
<keyword evidence="11" id="KW-1185">Reference proteome</keyword>